<sequence>MHCCCKKTHSEQIVWKCQRGNFLLPGSALKGSTGQAKPRVNSGFAATALETRDNTMKLRTITAAGLAIGLAGCTTIPSAGNPIEARWVGKSAGIFFAAYGPPISDREEGATTVYTWRGGYKTVRSPAKYAEGADGKRGKQIASARTAYLRCQAEITTSSDYTIRDIRTVADIPGVNGPSYCAEFLAPEQK</sequence>
<gene>
    <name evidence="1" type="ORF">Rleg4DRAFT_1490</name>
</gene>
<evidence type="ECO:0000313" key="1">
    <source>
        <dbReference type="EMBL" id="EJC79885.1"/>
    </source>
</evidence>
<dbReference type="Proteomes" id="UP000005732">
    <property type="component" value="Unassembled WGS sequence"/>
</dbReference>
<protein>
    <submittedName>
        <fullName evidence="1">Uncharacterized protein</fullName>
    </submittedName>
</protein>
<dbReference type="EMBL" id="JH719395">
    <property type="protein sequence ID" value="EJC79885.1"/>
    <property type="molecule type" value="Genomic_DNA"/>
</dbReference>
<accession>J0CK57</accession>
<organism evidence="1 2">
    <name type="scientific">Rhizobium leguminosarum bv. trifolii WSM2297</name>
    <dbReference type="NCBI Taxonomy" id="754762"/>
    <lineage>
        <taxon>Bacteria</taxon>
        <taxon>Pseudomonadati</taxon>
        <taxon>Pseudomonadota</taxon>
        <taxon>Alphaproteobacteria</taxon>
        <taxon>Hyphomicrobiales</taxon>
        <taxon>Rhizobiaceae</taxon>
        <taxon>Rhizobium/Agrobacterium group</taxon>
        <taxon>Rhizobium</taxon>
    </lineage>
</organism>
<proteinExistence type="predicted"/>
<evidence type="ECO:0000313" key="2">
    <source>
        <dbReference type="Proteomes" id="UP000005732"/>
    </source>
</evidence>
<reference evidence="1 2" key="1">
    <citation type="submission" date="2012-02" db="EMBL/GenBank/DDBJ databases">
        <title>Improved High-Quality Draft Sequence of Rhizobium leguminosarum bv. trifolii WSM2297.</title>
        <authorList>
            <consortium name="US DOE Joint Genome Institute"/>
            <person name="Lucas S."/>
            <person name="Han J."/>
            <person name="Lapidus A."/>
            <person name="Cheng J.-F."/>
            <person name="Goodwin L."/>
            <person name="Pitluck S."/>
            <person name="Peters L."/>
            <person name="Ovchinnikova G."/>
            <person name="Zhang X."/>
            <person name="Detter J.C."/>
            <person name="Han C."/>
            <person name="Tapia R."/>
            <person name="Land M."/>
            <person name="Hauser L."/>
            <person name="Kyrpides N."/>
            <person name="Ivanova N."/>
            <person name="Pagani I."/>
            <person name="Brau L."/>
            <person name="Yates R."/>
            <person name="O'Hara G."/>
            <person name="Rui T."/>
            <person name="Howieson J."/>
            <person name="Reeve W."/>
            <person name="Woyke T."/>
        </authorList>
    </citation>
    <scope>NUCLEOTIDE SEQUENCE [LARGE SCALE GENOMIC DNA]</scope>
    <source>
        <strain evidence="1 2">WSM2297</strain>
    </source>
</reference>
<dbReference type="HOGENOM" id="CLU_122849_0_0_5"/>
<dbReference type="AlphaFoldDB" id="J0CK57"/>
<name>J0CK57_RHILT</name>